<comment type="caution">
    <text evidence="2">The sequence shown here is derived from an EMBL/GenBank/DDBJ whole genome shotgun (WGS) entry which is preliminary data.</text>
</comment>
<feature type="transmembrane region" description="Helical" evidence="1">
    <location>
        <begin position="176"/>
        <end position="195"/>
    </location>
</feature>
<keyword evidence="1" id="KW-1133">Transmembrane helix</keyword>
<accession>A0ABR9VXP5</accession>
<name>A0ABR9VXP5_9MICO</name>
<keyword evidence="1" id="KW-0812">Transmembrane</keyword>
<dbReference type="Proteomes" id="UP000644727">
    <property type="component" value="Unassembled WGS sequence"/>
</dbReference>
<evidence type="ECO:0000256" key="1">
    <source>
        <dbReference type="SAM" id="Phobius"/>
    </source>
</evidence>
<evidence type="ECO:0000313" key="3">
    <source>
        <dbReference type="Proteomes" id="UP000644727"/>
    </source>
</evidence>
<proteinExistence type="predicted"/>
<gene>
    <name evidence="2" type="ORF">IOE58_01660</name>
</gene>
<feature type="transmembrane region" description="Helical" evidence="1">
    <location>
        <begin position="33"/>
        <end position="59"/>
    </location>
</feature>
<feature type="transmembrane region" description="Helical" evidence="1">
    <location>
        <begin position="89"/>
        <end position="115"/>
    </location>
</feature>
<keyword evidence="3" id="KW-1185">Reference proteome</keyword>
<reference evidence="2 3" key="1">
    <citation type="submission" date="2020-10" db="EMBL/GenBank/DDBJ databases">
        <title>Draft genome and description of Brachybacterium epidermidis sp nov.</title>
        <authorList>
            <person name="Boxberger M."/>
            <person name="La Scola B."/>
        </authorList>
    </citation>
    <scope>NUCLEOTIDE SEQUENCE [LARGE SCALE GENOMIC DNA]</scope>
    <source>
        <strain evidence="2 3">Marseille-Q2903</strain>
    </source>
</reference>
<organism evidence="2 3">
    <name type="scientific">Brachybacterium epidermidis</name>
    <dbReference type="NCBI Taxonomy" id="2781983"/>
    <lineage>
        <taxon>Bacteria</taxon>
        <taxon>Bacillati</taxon>
        <taxon>Actinomycetota</taxon>
        <taxon>Actinomycetes</taxon>
        <taxon>Micrococcales</taxon>
        <taxon>Dermabacteraceae</taxon>
        <taxon>Brachybacterium</taxon>
    </lineage>
</organism>
<dbReference type="EMBL" id="JADEYR010000001">
    <property type="protein sequence ID" value="MBE9402959.1"/>
    <property type="molecule type" value="Genomic_DNA"/>
</dbReference>
<sequence length="334" mass="35069">MQQAPLFPLRPLSVGEVLGAAVRIYRRRAKAMLLVSAAVHGIAYVLITVLTGASMMPLIGETRTMLEDPQASDPGAFSVMSLSEALSTLGASLVTGVVSMIAAAMVTAVLTRVAIGEATGEPLADSELWPTLRRLALPAVGVSALVGLLITVAAVVPTTLGLVPLLVWQEANVITILALVLGLVIALVAAVWLYARTLLAIPALVGEGTGILGAVRRSFALTAGRRMWRVLGLGVLLTVLYYVAVQVLSGVFGLVGFVAYVAILLLSNLEAIVLGVIVLTVLTMIGAYVATFLLAPYLSAGTAAIYADNRMRHEAWDIELNRRARDSWNAGPLP</sequence>
<feature type="transmembrane region" description="Helical" evidence="1">
    <location>
        <begin position="233"/>
        <end position="266"/>
    </location>
</feature>
<keyword evidence="1" id="KW-0472">Membrane</keyword>
<feature type="transmembrane region" description="Helical" evidence="1">
    <location>
        <begin position="135"/>
        <end position="156"/>
    </location>
</feature>
<evidence type="ECO:0000313" key="2">
    <source>
        <dbReference type="EMBL" id="MBE9402959.1"/>
    </source>
</evidence>
<protein>
    <submittedName>
        <fullName evidence="2">Glycerophosphoryl diester phosphodiesterase membrane domain-containing protein</fullName>
    </submittedName>
</protein>